<dbReference type="Pfam" id="PF05678">
    <property type="entry name" value="VQ"/>
    <property type="match status" value="1"/>
</dbReference>
<keyword evidence="4" id="KW-1185">Reference proteome</keyword>
<accession>A0A6A6KNJ2</accession>
<evidence type="ECO:0000259" key="2">
    <source>
        <dbReference type="Pfam" id="PF05678"/>
    </source>
</evidence>
<evidence type="ECO:0000313" key="3">
    <source>
        <dbReference type="EMBL" id="KAF2289583.1"/>
    </source>
</evidence>
<comment type="caution">
    <text evidence="3">The sequence shown here is derived from an EMBL/GenBank/DDBJ whole genome shotgun (WGS) entry which is preliminary data.</text>
</comment>
<organism evidence="3 4">
    <name type="scientific">Hevea brasiliensis</name>
    <name type="common">Para rubber tree</name>
    <name type="synonym">Siphonia brasiliensis</name>
    <dbReference type="NCBI Taxonomy" id="3981"/>
    <lineage>
        <taxon>Eukaryota</taxon>
        <taxon>Viridiplantae</taxon>
        <taxon>Streptophyta</taxon>
        <taxon>Embryophyta</taxon>
        <taxon>Tracheophyta</taxon>
        <taxon>Spermatophyta</taxon>
        <taxon>Magnoliopsida</taxon>
        <taxon>eudicotyledons</taxon>
        <taxon>Gunneridae</taxon>
        <taxon>Pentapetalae</taxon>
        <taxon>rosids</taxon>
        <taxon>fabids</taxon>
        <taxon>Malpighiales</taxon>
        <taxon>Euphorbiaceae</taxon>
        <taxon>Crotonoideae</taxon>
        <taxon>Micrandreae</taxon>
        <taxon>Hevea</taxon>
    </lineage>
</organism>
<proteinExistence type="predicted"/>
<sequence>MASSVRRQLQGPRPAPLMVSRNSSKIKKPWLPNRQRRSPVVIYLKSPDIIHVKPEEFMGLVQRLTGKQAQSSVSASSSSSTSCAVADTESMEKGPSSMAEQQELDSYYGVDDASPREVDIGNNGANVRGNEVESDRLNEAEDGREEQVSDKHFDVREEEENDTVDREERSQGDLVDMEYDMEDKDEDVQQFLHDL</sequence>
<dbReference type="GO" id="GO:0005634">
    <property type="term" value="C:nucleus"/>
    <property type="evidence" value="ECO:0007669"/>
    <property type="project" value="TreeGrafter"/>
</dbReference>
<feature type="region of interest" description="Disordered" evidence="1">
    <location>
        <begin position="69"/>
        <end position="174"/>
    </location>
</feature>
<dbReference type="InterPro" id="IPR008889">
    <property type="entry name" value="VQ"/>
</dbReference>
<feature type="compositionally biased region" description="Basic and acidic residues" evidence="1">
    <location>
        <begin position="130"/>
        <end position="155"/>
    </location>
</feature>
<name>A0A6A6KNJ2_HEVBR</name>
<dbReference type="EMBL" id="JAAGAX010000016">
    <property type="protein sequence ID" value="KAF2289583.1"/>
    <property type="molecule type" value="Genomic_DNA"/>
</dbReference>
<dbReference type="PANTHER" id="PTHR33143:SF63">
    <property type="entry name" value="F16F4.1 PROTEIN"/>
    <property type="match status" value="1"/>
</dbReference>
<dbReference type="AlphaFoldDB" id="A0A6A6KNJ2"/>
<gene>
    <name evidence="3" type="ORF">GH714_037296</name>
</gene>
<dbReference type="PANTHER" id="PTHR33143">
    <property type="entry name" value="F16F4.1 PROTEIN-RELATED"/>
    <property type="match status" value="1"/>
</dbReference>
<reference evidence="3 4" key="1">
    <citation type="journal article" date="2020" name="Mol. Plant">
        <title>The Chromosome-Based Rubber Tree Genome Provides New Insights into Spurge Genome Evolution and Rubber Biosynthesis.</title>
        <authorList>
            <person name="Liu J."/>
            <person name="Shi C."/>
            <person name="Shi C.C."/>
            <person name="Li W."/>
            <person name="Zhang Q.J."/>
            <person name="Zhang Y."/>
            <person name="Li K."/>
            <person name="Lu H.F."/>
            <person name="Shi C."/>
            <person name="Zhu S.T."/>
            <person name="Xiao Z.Y."/>
            <person name="Nan H."/>
            <person name="Yue Y."/>
            <person name="Zhu X.G."/>
            <person name="Wu Y."/>
            <person name="Hong X.N."/>
            <person name="Fan G.Y."/>
            <person name="Tong Y."/>
            <person name="Zhang D."/>
            <person name="Mao C.L."/>
            <person name="Liu Y.L."/>
            <person name="Hao S.J."/>
            <person name="Liu W.Q."/>
            <person name="Lv M.Q."/>
            <person name="Zhang H.B."/>
            <person name="Liu Y."/>
            <person name="Hu-Tang G.R."/>
            <person name="Wang J.P."/>
            <person name="Wang J.H."/>
            <person name="Sun Y.H."/>
            <person name="Ni S.B."/>
            <person name="Chen W.B."/>
            <person name="Zhang X.C."/>
            <person name="Jiao Y.N."/>
            <person name="Eichler E.E."/>
            <person name="Li G.H."/>
            <person name="Liu X."/>
            <person name="Gao L.Z."/>
        </authorList>
    </citation>
    <scope>NUCLEOTIDE SEQUENCE [LARGE SCALE GENOMIC DNA]</scope>
    <source>
        <strain evidence="4">cv. GT1</strain>
        <tissue evidence="3">Leaf</tissue>
    </source>
</reference>
<evidence type="ECO:0000313" key="4">
    <source>
        <dbReference type="Proteomes" id="UP000467840"/>
    </source>
</evidence>
<feature type="compositionally biased region" description="Low complexity" evidence="1">
    <location>
        <begin position="69"/>
        <end position="86"/>
    </location>
</feature>
<protein>
    <recommendedName>
        <fullName evidence="2">VQ domain-containing protein</fullName>
    </recommendedName>
</protein>
<feature type="region of interest" description="Disordered" evidence="1">
    <location>
        <begin position="1"/>
        <end position="31"/>
    </location>
</feature>
<dbReference type="Proteomes" id="UP000467840">
    <property type="component" value="Chromosome 8"/>
</dbReference>
<feature type="domain" description="VQ" evidence="2">
    <location>
        <begin position="46"/>
        <end position="70"/>
    </location>
</feature>
<evidence type="ECO:0000256" key="1">
    <source>
        <dbReference type="SAM" id="MobiDB-lite"/>
    </source>
</evidence>
<dbReference type="InterPro" id="IPR039607">
    <property type="entry name" value="VQ_8/17/18/20/21/25"/>
</dbReference>